<comment type="caution">
    <text evidence="3">The sequence shown here is derived from an EMBL/GenBank/DDBJ whole genome shotgun (WGS) entry which is preliminary data.</text>
</comment>
<dbReference type="EMBL" id="BMAT01009542">
    <property type="protein sequence ID" value="GFS08353.1"/>
    <property type="molecule type" value="Genomic_DNA"/>
</dbReference>
<feature type="region of interest" description="Disordered" evidence="2">
    <location>
        <begin position="660"/>
        <end position="696"/>
    </location>
</feature>
<feature type="region of interest" description="Disordered" evidence="2">
    <location>
        <begin position="418"/>
        <end position="462"/>
    </location>
</feature>
<feature type="region of interest" description="Disordered" evidence="2">
    <location>
        <begin position="481"/>
        <end position="508"/>
    </location>
</feature>
<feature type="compositionally biased region" description="Basic and acidic residues" evidence="2">
    <location>
        <begin position="429"/>
        <end position="441"/>
    </location>
</feature>
<feature type="compositionally biased region" description="Polar residues" evidence="2">
    <location>
        <begin position="493"/>
        <end position="505"/>
    </location>
</feature>
<gene>
    <name evidence="3" type="ORF">ElyMa_004754700</name>
</gene>
<dbReference type="Proteomes" id="UP000762676">
    <property type="component" value="Unassembled WGS sequence"/>
</dbReference>
<dbReference type="AlphaFoldDB" id="A0AAV4IFS0"/>
<protein>
    <submittedName>
        <fullName evidence="3">Uncharacterized protein</fullName>
    </submittedName>
</protein>
<evidence type="ECO:0000313" key="4">
    <source>
        <dbReference type="Proteomes" id="UP000762676"/>
    </source>
</evidence>
<feature type="region of interest" description="Disordered" evidence="2">
    <location>
        <begin position="544"/>
        <end position="631"/>
    </location>
</feature>
<accession>A0AAV4IFS0</accession>
<organism evidence="3 4">
    <name type="scientific">Elysia marginata</name>
    <dbReference type="NCBI Taxonomy" id="1093978"/>
    <lineage>
        <taxon>Eukaryota</taxon>
        <taxon>Metazoa</taxon>
        <taxon>Spiralia</taxon>
        <taxon>Lophotrochozoa</taxon>
        <taxon>Mollusca</taxon>
        <taxon>Gastropoda</taxon>
        <taxon>Heterobranchia</taxon>
        <taxon>Euthyneura</taxon>
        <taxon>Panpulmonata</taxon>
        <taxon>Sacoglossa</taxon>
        <taxon>Placobranchoidea</taxon>
        <taxon>Plakobranchidae</taxon>
        <taxon>Elysia</taxon>
    </lineage>
</organism>
<evidence type="ECO:0000256" key="2">
    <source>
        <dbReference type="SAM" id="MobiDB-lite"/>
    </source>
</evidence>
<evidence type="ECO:0000256" key="1">
    <source>
        <dbReference type="SAM" id="Coils"/>
    </source>
</evidence>
<sequence length="782" mass="87425">MEYFGFGSGSSQTGPAFPYMPESVLTSYPNTLLEHPVVPTAVGILNTYIQTPDTKNLISVVQTWADKSLELLEKPTVQALGIGLSASLCAYSAWRIKKRWRKNTCIVMGKNSGLQFLDSAEVNATESFLNEAQHTQSSFDGDSADQNSDRTLRQLSATRNKLNELRYQLNQLEGEKDMLAAEVSMRKKIVAQLQGEIHVERDKRRQAELRMEMMEWENTHLRRLRKDVAEKEGKIDILEACIKEKDEIHDKLFQENVILPKGVAEARAKEYEILHTKVQKYEMEAVMKRNSEAPYKPTRYESITSTLARTPFDDNTATATMETALQPQRPPEHNTSESYIPSEWDQSPPFTGSAFQPVLCATNLIDKTRTLLYSSTNWSNSAEKKHGRARVGQRTCEKRRLVENGLWKEIEMEPRSKKLAMSSVSWRQNSKDTGKTRDRNGRLSPECSPGRPVYNTEEDEHEHGVLGQLKSFFSGFSNSGSESGFAAPGVTPAQMTDLPTPSSVTWDEPFEDKANNCCQLEDGEDDAYCPSVSDGQSSVFMSASCGSDTSDDDTRDVSRSCKHSCSRRHSLKRTVSPEKGNKFKRNKSTGKGGSLKSGMLKGRSKSSDKEPRPNNLQNQVSFTQSKNVADREKLQCNDKQVITDINPPVQEIDVLEHKQIPHQGRARQRCRLRKSEPKLTTNPNVSKSTLSHEKVQDLSGITARPEETHMGNSLAVPVLQGPQDTNDHDIYKKLARCRRTPIPGSGYNGAVTSVGDANKNSTCATDTDSEESWIVITPATSK</sequence>
<feature type="compositionally biased region" description="Polar residues" evidence="2">
    <location>
        <begin position="614"/>
        <end position="627"/>
    </location>
</feature>
<proteinExistence type="predicted"/>
<keyword evidence="1" id="KW-0175">Coiled coil</keyword>
<feature type="compositionally biased region" description="Polar residues" evidence="2">
    <location>
        <begin position="678"/>
        <end position="689"/>
    </location>
</feature>
<evidence type="ECO:0000313" key="3">
    <source>
        <dbReference type="EMBL" id="GFS08353.1"/>
    </source>
</evidence>
<keyword evidence="4" id="KW-1185">Reference proteome</keyword>
<reference evidence="3 4" key="1">
    <citation type="journal article" date="2021" name="Elife">
        <title>Chloroplast acquisition without the gene transfer in kleptoplastic sea slugs, Plakobranchus ocellatus.</title>
        <authorList>
            <person name="Maeda T."/>
            <person name="Takahashi S."/>
            <person name="Yoshida T."/>
            <person name="Shimamura S."/>
            <person name="Takaki Y."/>
            <person name="Nagai Y."/>
            <person name="Toyoda A."/>
            <person name="Suzuki Y."/>
            <person name="Arimoto A."/>
            <person name="Ishii H."/>
            <person name="Satoh N."/>
            <person name="Nishiyama T."/>
            <person name="Hasebe M."/>
            <person name="Maruyama T."/>
            <person name="Minagawa J."/>
            <person name="Obokata J."/>
            <person name="Shigenobu S."/>
        </authorList>
    </citation>
    <scope>NUCLEOTIDE SEQUENCE [LARGE SCALE GENOMIC DNA]</scope>
</reference>
<feature type="compositionally biased region" description="Basic residues" evidence="2">
    <location>
        <begin position="560"/>
        <end position="572"/>
    </location>
</feature>
<name>A0AAV4IFS0_9GAST</name>
<feature type="region of interest" description="Disordered" evidence="2">
    <location>
        <begin position="744"/>
        <end position="770"/>
    </location>
</feature>
<feature type="coiled-coil region" evidence="1">
    <location>
        <begin position="155"/>
        <end position="241"/>
    </location>
</feature>